<dbReference type="SUPFAM" id="SSF56281">
    <property type="entry name" value="Metallo-hydrolase/oxidoreductase"/>
    <property type="match status" value="1"/>
</dbReference>
<dbReference type="AlphaFoldDB" id="A0A9E7GLU1"/>
<evidence type="ECO:0000313" key="2">
    <source>
        <dbReference type="EMBL" id="URE17085.1"/>
    </source>
</evidence>
<dbReference type="OrthoDB" id="17458at2759"/>
<feature type="domain" description="Metallo-beta-lactamase" evidence="1">
    <location>
        <begin position="174"/>
        <end position="340"/>
    </location>
</feature>
<dbReference type="FunFam" id="3.60.15.10:FF:000032">
    <property type="entry name" value="Metallo-hydrolase/oxidoreductase superfamily protein"/>
    <property type="match status" value="1"/>
</dbReference>
<gene>
    <name evidence="2" type="ORF">MUK42_11495</name>
</gene>
<dbReference type="Proteomes" id="UP001055439">
    <property type="component" value="Chromosome 7"/>
</dbReference>
<dbReference type="FunFam" id="1.10.10.10:FF:000534">
    <property type="entry name" value="Metallo-hydrolase/oxidoreductase superfamily protein"/>
    <property type="match status" value="1"/>
</dbReference>
<dbReference type="PANTHER" id="PTHR23131">
    <property type="entry name" value="ENDORIBONUCLEASE LACTB2"/>
    <property type="match status" value="1"/>
</dbReference>
<dbReference type="InterPro" id="IPR008978">
    <property type="entry name" value="HSP20-like_chaperone"/>
</dbReference>
<dbReference type="Gene3D" id="1.10.10.10">
    <property type="entry name" value="Winged helix-like DNA-binding domain superfamily/Winged helix DNA-binding domain"/>
    <property type="match status" value="1"/>
</dbReference>
<dbReference type="GO" id="GO:0009536">
    <property type="term" value="C:plastid"/>
    <property type="evidence" value="ECO:0007669"/>
    <property type="project" value="TreeGrafter"/>
</dbReference>
<dbReference type="InterPro" id="IPR050662">
    <property type="entry name" value="Sec-metab_biosynth-thioest"/>
</dbReference>
<dbReference type="Gene3D" id="3.60.15.10">
    <property type="entry name" value="Ribonuclease Z/Hydroxyacylglutathione hydrolase-like"/>
    <property type="match status" value="1"/>
</dbReference>
<proteinExistence type="predicted"/>
<organism evidence="2 3">
    <name type="scientific">Musa troglodytarum</name>
    <name type="common">fe'i banana</name>
    <dbReference type="NCBI Taxonomy" id="320322"/>
    <lineage>
        <taxon>Eukaryota</taxon>
        <taxon>Viridiplantae</taxon>
        <taxon>Streptophyta</taxon>
        <taxon>Embryophyta</taxon>
        <taxon>Tracheophyta</taxon>
        <taxon>Spermatophyta</taxon>
        <taxon>Magnoliopsida</taxon>
        <taxon>Liliopsida</taxon>
        <taxon>Zingiberales</taxon>
        <taxon>Musaceae</taxon>
        <taxon>Musa</taxon>
    </lineage>
</organism>
<dbReference type="CDD" id="cd06262">
    <property type="entry name" value="metallo-hydrolase-like_MBL-fold"/>
    <property type="match status" value="1"/>
</dbReference>
<protein>
    <submittedName>
        <fullName evidence="2">Metallo-beta-lactamase superfamily</fullName>
    </submittedName>
</protein>
<feature type="non-terminal residue" evidence="2">
    <location>
        <position position="1"/>
    </location>
</feature>
<dbReference type="InterPro" id="IPR001279">
    <property type="entry name" value="Metallo-B-lactamas"/>
</dbReference>
<dbReference type="Pfam" id="PF00753">
    <property type="entry name" value="Lactamase_B"/>
    <property type="match status" value="1"/>
</dbReference>
<dbReference type="SUPFAM" id="SSF49764">
    <property type="entry name" value="HSP20-like chaperones"/>
    <property type="match status" value="1"/>
</dbReference>
<evidence type="ECO:0000313" key="3">
    <source>
        <dbReference type="Proteomes" id="UP001055439"/>
    </source>
</evidence>
<dbReference type="SMART" id="SM00849">
    <property type="entry name" value="Lactamase_B"/>
    <property type="match status" value="1"/>
</dbReference>
<dbReference type="EMBL" id="CP097509">
    <property type="protein sequence ID" value="URE17085.1"/>
    <property type="molecule type" value="Genomic_DNA"/>
</dbReference>
<dbReference type="InterPro" id="IPR036866">
    <property type="entry name" value="RibonucZ/Hydroxyglut_hydro"/>
</dbReference>
<dbReference type="InterPro" id="IPR036388">
    <property type="entry name" value="WH-like_DNA-bd_sf"/>
</dbReference>
<sequence length="594" mass="65716">NYDRNAPSHRRGATTASGVARPITASVSRVFYRRGFRPLRSDLSADCGVLAAMALYKLVAVIKNPSDEDFLVVHQAPPPPLPEEEYRSFVDSDLWDLPSAPLNPLGGDRRSETVVEGACSLLDDLDLEKFDVDSALDEEYPPGITLVPMKSRTREPFHTTNLIVVVADDAINEQKDSSFVTYGNSLLVDPGCSSRFHPDLADLVAKLPRKLVVFVTHHHYDHVDGLSVIQKCNPDAVLLAHENTSRHIGRGEWSLCRTLISGGEKIQIGDHRFEVIVAPGHTDGHLALLHVSTNSLIVGDHCVGQGSAVLDVRAGGNLKDYFQTTYRFLDLSPHVLIPMHGRINLWPKQMLCGYLKHRRDRELSILNAIENGSKTLFDIISKSYADVDIKFWLPASSNVRIHVDHLAYQEKLPKDFSMEDFIHSYEMFLEEMGMVIPQPSLQSLEITGAVTSHAIKTSSHCSHLDPMRSEQALQTGTTNPLAFLISLFWTSISFIRRSNVFDTLRSLSESPPTFVTAFANTRIDRKETPEAHVLKADLPGVEKAAEAEGGMALRRSSPSTSPAAVSLCASDDVLILRSGLSRQLDQEKNPHTQA</sequence>
<accession>A0A9E7GLU1</accession>
<keyword evidence="3" id="KW-1185">Reference proteome</keyword>
<evidence type="ECO:0000259" key="1">
    <source>
        <dbReference type="SMART" id="SM00849"/>
    </source>
</evidence>
<reference evidence="2" key="1">
    <citation type="submission" date="2022-05" db="EMBL/GenBank/DDBJ databases">
        <title>The Musa troglodytarum L. genome provides insights into the mechanism of non-climacteric behaviour and enrichment of carotenoids.</title>
        <authorList>
            <person name="Wang J."/>
        </authorList>
    </citation>
    <scope>NUCLEOTIDE SEQUENCE</scope>
    <source>
        <tissue evidence="2">Leaf</tissue>
    </source>
</reference>
<name>A0A9E7GLU1_9LILI</name>
<dbReference type="PANTHER" id="PTHR23131:SF0">
    <property type="entry name" value="ENDORIBONUCLEASE LACTB2"/>
    <property type="match status" value="1"/>
</dbReference>